<dbReference type="AlphaFoldDB" id="A0AAD5D2U8"/>
<accession>A0AAD5D2U8</accession>
<feature type="non-terminal residue" evidence="2">
    <location>
        <position position="98"/>
    </location>
</feature>
<comment type="caution">
    <text evidence="2">The sequence shown here is derived from an EMBL/GenBank/DDBJ whole genome shotgun (WGS) entry which is preliminary data.</text>
</comment>
<evidence type="ECO:0000256" key="1">
    <source>
        <dbReference type="SAM" id="MobiDB-lite"/>
    </source>
</evidence>
<dbReference type="EMBL" id="JAMZMK010006005">
    <property type="protein sequence ID" value="KAI7751056.1"/>
    <property type="molecule type" value="Genomic_DNA"/>
</dbReference>
<dbReference type="Proteomes" id="UP001206925">
    <property type="component" value="Unassembled WGS sequence"/>
</dbReference>
<name>A0AAD5D2U8_AMBAR</name>
<sequence length="98" mass="11083">VANIGTMNRSRESPTPRLQPRPDSSQSHIRAQLSFYPDFVSVHRLASLIRSILSSEMTITISIEDVRTEGGRYIEVDAKLIITQILSVEKARDKEEND</sequence>
<keyword evidence="3" id="KW-1185">Reference proteome</keyword>
<proteinExistence type="predicted"/>
<organism evidence="2 3">
    <name type="scientific">Ambrosia artemisiifolia</name>
    <name type="common">Common ragweed</name>
    <dbReference type="NCBI Taxonomy" id="4212"/>
    <lineage>
        <taxon>Eukaryota</taxon>
        <taxon>Viridiplantae</taxon>
        <taxon>Streptophyta</taxon>
        <taxon>Embryophyta</taxon>
        <taxon>Tracheophyta</taxon>
        <taxon>Spermatophyta</taxon>
        <taxon>Magnoliopsida</taxon>
        <taxon>eudicotyledons</taxon>
        <taxon>Gunneridae</taxon>
        <taxon>Pentapetalae</taxon>
        <taxon>asterids</taxon>
        <taxon>campanulids</taxon>
        <taxon>Asterales</taxon>
        <taxon>Asteraceae</taxon>
        <taxon>Asteroideae</taxon>
        <taxon>Heliantheae alliance</taxon>
        <taxon>Heliantheae</taxon>
        <taxon>Ambrosia</taxon>
    </lineage>
</organism>
<reference evidence="2" key="1">
    <citation type="submission" date="2022-06" db="EMBL/GenBank/DDBJ databases">
        <title>Uncovering the hologenomic basis of an extraordinary plant invasion.</title>
        <authorList>
            <person name="Bieker V.C."/>
            <person name="Martin M.D."/>
            <person name="Gilbert T."/>
            <person name="Hodgins K."/>
            <person name="Battlay P."/>
            <person name="Petersen B."/>
            <person name="Wilson J."/>
        </authorList>
    </citation>
    <scope>NUCLEOTIDE SEQUENCE</scope>
    <source>
        <strain evidence="2">AA19_3_7</strain>
        <tissue evidence="2">Leaf</tissue>
    </source>
</reference>
<protein>
    <submittedName>
        <fullName evidence="2">Uncharacterized protein</fullName>
    </submittedName>
</protein>
<evidence type="ECO:0000313" key="2">
    <source>
        <dbReference type="EMBL" id="KAI7751056.1"/>
    </source>
</evidence>
<feature type="region of interest" description="Disordered" evidence="1">
    <location>
        <begin position="1"/>
        <end position="26"/>
    </location>
</feature>
<gene>
    <name evidence="2" type="ORF">M8C21_008707</name>
</gene>
<evidence type="ECO:0000313" key="3">
    <source>
        <dbReference type="Proteomes" id="UP001206925"/>
    </source>
</evidence>